<comment type="caution">
    <text evidence="2">The sequence shown here is derived from an EMBL/GenBank/DDBJ whole genome shotgun (WGS) entry which is preliminary data.</text>
</comment>
<evidence type="ECO:0000256" key="1">
    <source>
        <dbReference type="SAM" id="MobiDB-lite"/>
    </source>
</evidence>
<feature type="region of interest" description="Disordered" evidence="1">
    <location>
        <begin position="102"/>
        <end position="150"/>
    </location>
</feature>
<gene>
    <name evidence="2" type="ORF">CEXT_496251</name>
</gene>
<evidence type="ECO:0000313" key="2">
    <source>
        <dbReference type="EMBL" id="GIY72578.1"/>
    </source>
</evidence>
<dbReference type="EMBL" id="BPLR01014965">
    <property type="protein sequence ID" value="GIY72578.1"/>
    <property type="molecule type" value="Genomic_DNA"/>
</dbReference>
<proteinExistence type="predicted"/>
<dbReference type="AlphaFoldDB" id="A0AAV4VR21"/>
<accession>A0AAV4VR21</accession>
<feature type="compositionally biased region" description="Polar residues" evidence="1">
    <location>
        <begin position="134"/>
        <end position="150"/>
    </location>
</feature>
<dbReference type="Proteomes" id="UP001054945">
    <property type="component" value="Unassembled WGS sequence"/>
</dbReference>
<sequence>MSHTPSKGSHYIYDRIGFVKYSTFRRNKCRKKIGKALLTSGSENLPPIHFEEEIDDRASADPRRKTQRVLENIDFLRNKCRKDPGKTSWLLAAKISRRSILKKKSTIEHQPILGGRRRGPSPPHDREPGKTLSPDLSISPTSLASLSGDL</sequence>
<evidence type="ECO:0000313" key="3">
    <source>
        <dbReference type="Proteomes" id="UP001054945"/>
    </source>
</evidence>
<reference evidence="2 3" key="1">
    <citation type="submission" date="2021-06" db="EMBL/GenBank/DDBJ databases">
        <title>Caerostris extrusa draft genome.</title>
        <authorList>
            <person name="Kono N."/>
            <person name="Arakawa K."/>
        </authorList>
    </citation>
    <scope>NUCLEOTIDE SEQUENCE [LARGE SCALE GENOMIC DNA]</scope>
</reference>
<name>A0AAV4VR21_CAEEX</name>
<organism evidence="2 3">
    <name type="scientific">Caerostris extrusa</name>
    <name type="common">Bark spider</name>
    <name type="synonym">Caerostris bankana</name>
    <dbReference type="NCBI Taxonomy" id="172846"/>
    <lineage>
        <taxon>Eukaryota</taxon>
        <taxon>Metazoa</taxon>
        <taxon>Ecdysozoa</taxon>
        <taxon>Arthropoda</taxon>
        <taxon>Chelicerata</taxon>
        <taxon>Arachnida</taxon>
        <taxon>Araneae</taxon>
        <taxon>Araneomorphae</taxon>
        <taxon>Entelegynae</taxon>
        <taxon>Araneoidea</taxon>
        <taxon>Araneidae</taxon>
        <taxon>Caerostris</taxon>
    </lineage>
</organism>
<protein>
    <submittedName>
        <fullName evidence="2">Uncharacterized protein</fullName>
    </submittedName>
</protein>
<keyword evidence="3" id="KW-1185">Reference proteome</keyword>